<evidence type="ECO:0000313" key="2">
    <source>
        <dbReference type="EMBL" id="MBK8524698.1"/>
    </source>
</evidence>
<dbReference type="AlphaFoldDB" id="A0A9D7PRZ8"/>
<organism evidence="2 3">
    <name type="scientific">Candidatus Proximibacter danicus</name>
    <dbReference type="NCBI Taxonomy" id="2954365"/>
    <lineage>
        <taxon>Bacteria</taxon>
        <taxon>Pseudomonadati</taxon>
        <taxon>Pseudomonadota</taxon>
        <taxon>Betaproteobacteria</taxon>
        <taxon>Candidatus Proximibacter</taxon>
    </lineage>
</organism>
<evidence type="ECO:0000256" key="1">
    <source>
        <dbReference type="SAM" id="Phobius"/>
    </source>
</evidence>
<protein>
    <submittedName>
        <fullName evidence="2">Uncharacterized protein</fullName>
    </submittedName>
</protein>
<keyword evidence="1" id="KW-1133">Transmembrane helix</keyword>
<reference evidence="2" key="1">
    <citation type="submission" date="2020-10" db="EMBL/GenBank/DDBJ databases">
        <title>Connecting structure to function with the recovery of over 1000 high-quality activated sludge metagenome-assembled genomes encoding full-length rRNA genes using long-read sequencing.</title>
        <authorList>
            <person name="Singleton C.M."/>
            <person name="Petriglieri F."/>
            <person name="Kristensen J.M."/>
            <person name="Kirkegaard R.H."/>
            <person name="Michaelsen T.Y."/>
            <person name="Andersen M.H."/>
            <person name="Karst S.M."/>
            <person name="Dueholm M.S."/>
            <person name="Nielsen P.H."/>
            <person name="Albertsen M."/>
        </authorList>
    </citation>
    <scope>NUCLEOTIDE SEQUENCE</scope>
    <source>
        <strain evidence="2">Hirt_18-Q3-R61-65_BATAC.395</strain>
    </source>
</reference>
<evidence type="ECO:0000313" key="3">
    <source>
        <dbReference type="Proteomes" id="UP000886689"/>
    </source>
</evidence>
<keyword evidence="1" id="KW-0472">Membrane</keyword>
<keyword evidence="1" id="KW-0812">Transmembrane</keyword>
<dbReference type="EMBL" id="JADJUC010000013">
    <property type="protein sequence ID" value="MBK8524698.1"/>
    <property type="molecule type" value="Genomic_DNA"/>
</dbReference>
<sequence length="107" mass="12088">MFHGWPLSAEIALGAVFVVNLAAIKIALRFLRHLRENHASTWDELHRPKLIEPENSKASNLLFVFIAFGQFHALEDKKLAADGIRLQLVMAFTLAAIFVMFFLLLGQ</sequence>
<dbReference type="Proteomes" id="UP000886689">
    <property type="component" value="Unassembled WGS sequence"/>
</dbReference>
<gene>
    <name evidence="2" type="ORF">IPL58_11750</name>
</gene>
<name>A0A9D7PRZ8_9PROT</name>
<accession>A0A9D7PRZ8</accession>
<feature type="transmembrane region" description="Helical" evidence="1">
    <location>
        <begin position="12"/>
        <end position="31"/>
    </location>
</feature>
<feature type="transmembrane region" description="Helical" evidence="1">
    <location>
        <begin position="86"/>
        <end position="105"/>
    </location>
</feature>
<feature type="transmembrane region" description="Helical" evidence="1">
    <location>
        <begin position="58"/>
        <end position="74"/>
    </location>
</feature>
<proteinExistence type="predicted"/>
<comment type="caution">
    <text evidence="2">The sequence shown here is derived from an EMBL/GenBank/DDBJ whole genome shotgun (WGS) entry which is preliminary data.</text>
</comment>